<comment type="similarity">
    <text evidence="1">Belongs to the RecA family.</text>
</comment>
<protein>
    <recommendedName>
        <fullName evidence="2">Protein RecA</fullName>
    </recommendedName>
</protein>
<evidence type="ECO:0000256" key="3">
    <source>
        <dbReference type="ARBA" id="ARBA00022741"/>
    </source>
</evidence>
<dbReference type="PANTHER" id="PTHR45900">
    <property type="entry name" value="RECA"/>
    <property type="match status" value="1"/>
</dbReference>
<dbReference type="PROSITE" id="PS50163">
    <property type="entry name" value="RECA_3"/>
    <property type="match status" value="1"/>
</dbReference>
<dbReference type="InterPro" id="IPR027417">
    <property type="entry name" value="P-loop_NTPase"/>
</dbReference>
<reference evidence="10" key="1">
    <citation type="journal article" date="2019" name="Int. J. Syst. Evol. Microbiol.">
        <title>The Global Catalogue of Microorganisms (GCM) 10K type strain sequencing project: providing services to taxonomists for standard genome sequencing and annotation.</title>
        <authorList>
            <consortium name="The Broad Institute Genomics Platform"/>
            <consortium name="The Broad Institute Genome Sequencing Center for Infectious Disease"/>
            <person name="Wu L."/>
            <person name="Ma J."/>
        </authorList>
    </citation>
    <scope>NUCLEOTIDE SEQUENCE [LARGE SCALE GENOMIC DNA]</scope>
    <source>
        <strain evidence="10">JCM 32306</strain>
    </source>
</reference>
<feature type="domain" description="RecA family profile 2" evidence="8">
    <location>
        <begin position="1"/>
        <end position="57"/>
    </location>
</feature>
<keyword evidence="6" id="KW-0233">DNA recombination</keyword>
<feature type="compositionally biased region" description="Acidic residues" evidence="7">
    <location>
        <begin position="123"/>
        <end position="137"/>
    </location>
</feature>
<evidence type="ECO:0000259" key="8">
    <source>
        <dbReference type="PROSITE" id="PS50163"/>
    </source>
</evidence>
<dbReference type="InterPro" id="IPR013765">
    <property type="entry name" value="DNA_recomb/repair_RecA"/>
</dbReference>
<dbReference type="InterPro" id="IPR020587">
    <property type="entry name" value="RecA_monomer-monomer_interface"/>
</dbReference>
<dbReference type="Proteomes" id="UP000619118">
    <property type="component" value="Unassembled WGS sequence"/>
</dbReference>
<accession>A0ABQ2R513</accession>
<evidence type="ECO:0000313" key="9">
    <source>
        <dbReference type="EMBL" id="GGQ14085.1"/>
    </source>
</evidence>
<sequence length="137" mass="14708">MIHSVRLDIRRTGAVKDGDEVVGNETRVKVVKNKIAAPFKQAEFQILYGQGINRTGELVDLGVLHKIVDKAGAWYSYKGEKIGQGRANAGKFLTENPAIAAEIDTTLRTMLLAGGAASSSSSDDGDENIDLETGEVF</sequence>
<dbReference type="Gene3D" id="3.40.50.300">
    <property type="entry name" value="P-loop containing nucleotide triphosphate hydrolases"/>
    <property type="match status" value="1"/>
</dbReference>
<name>A0ABQ2R513_9GAMM</name>
<keyword evidence="5" id="KW-0238">DNA-binding</keyword>
<dbReference type="PRINTS" id="PR00142">
    <property type="entry name" value="RECA"/>
</dbReference>
<keyword evidence="3" id="KW-0547">Nucleotide-binding</keyword>
<feature type="region of interest" description="Disordered" evidence="7">
    <location>
        <begin position="116"/>
        <end position="137"/>
    </location>
</feature>
<evidence type="ECO:0000256" key="4">
    <source>
        <dbReference type="ARBA" id="ARBA00022840"/>
    </source>
</evidence>
<dbReference type="SUPFAM" id="SSF54752">
    <property type="entry name" value="RecA protein, C-terminal domain"/>
    <property type="match status" value="1"/>
</dbReference>
<dbReference type="InterPro" id="IPR049428">
    <property type="entry name" value="RecA-like_N"/>
</dbReference>
<dbReference type="InterPro" id="IPR023400">
    <property type="entry name" value="RecA_C_sf"/>
</dbReference>
<comment type="caution">
    <text evidence="9">The sequence shown here is derived from an EMBL/GenBank/DDBJ whole genome shotgun (WGS) entry which is preliminary data.</text>
</comment>
<gene>
    <name evidence="9" type="ORF">GCM10009411_13390</name>
</gene>
<dbReference type="Pfam" id="PF00154">
    <property type="entry name" value="RecA_N"/>
    <property type="match status" value="1"/>
</dbReference>
<proteinExistence type="inferred from homology"/>
<dbReference type="PANTHER" id="PTHR45900:SF1">
    <property type="entry name" value="MITOCHONDRIAL DNA REPAIR PROTEIN RECA HOMOLOG-RELATED"/>
    <property type="match status" value="1"/>
</dbReference>
<keyword evidence="4" id="KW-0067">ATP-binding</keyword>
<dbReference type="Pfam" id="PF21096">
    <property type="entry name" value="RecA_C"/>
    <property type="match status" value="1"/>
</dbReference>
<keyword evidence="10" id="KW-1185">Reference proteome</keyword>
<evidence type="ECO:0000256" key="7">
    <source>
        <dbReference type="SAM" id="MobiDB-lite"/>
    </source>
</evidence>
<dbReference type="EMBL" id="BMQX01000007">
    <property type="protein sequence ID" value="GGQ14085.1"/>
    <property type="molecule type" value="Genomic_DNA"/>
</dbReference>
<evidence type="ECO:0000256" key="2">
    <source>
        <dbReference type="ARBA" id="ARBA00015553"/>
    </source>
</evidence>
<evidence type="ECO:0000313" key="10">
    <source>
        <dbReference type="Proteomes" id="UP000619118"/>
    </source>
</evidence>
<evidence type="ECO:0000256" key="5">
    <source>
        <dbReference type="ARBA" id="ARBA00023125"/>
    </source>
</evidence>
<evidence type="ECO:0000256" key="1">
    <source>
        <dbReference type="ARBA" id="ARBA00009391"/>
    </source>
</evidence>
<evidence type="ECO:0000256" key="6">
    <source>
        <dbReference type="ARBA" id="ARBA00023172"/>
    </source>
</evidence>
<organism evidence="9 10">
    <name type="scientific">Shewanella litoralis</name>
    <dbReference type="NCBI Taxonomy" id="2282700"/>
    <lineage>
        <taxon>Bacteria</taxon>
        <taxon>Pseudomonadati</taxon>
        <taxon>Pseudomonadota</taxon>
        <taxon>Gammaproteobacteria</taxon>
        <taxon>Alteromonadales</taxon>
        <taxon>Shewanellaceae</taxon>
        <taxon>Shewanella</taxon>
    </lineage>
</organism>
<dbReference type="Gene3D" id="3.30.250.10">
    <property type="entry name" value="RecA protein, C-terminal domain"/>
    <property type="match status" value="1"/>
</dbReference>
<dbReference type="InterPro" id="IPR049261">
    <property type="entry name" value="RecA-like_C"/>
</dbReference>